<sequence length="490" mass="53388">MSVLTALARMEAMRAGRAQPIADLCHTHLSDRPLVMVPLKLAGEAAAPLAIMIGRDPAAPRLLIVPQPRDRVLRLRFIADLADIVLPYITEHTLETEERTTKSGETYLRCLDAPQLWVPNTGGIEFLGLLGRSVRFHRTDGDNPVPASIPLLGRWLTWFRDRAEHPGACVALPMTSVLSAHWASGQSALEDANLAALLGWIAPPPGRTGQEAAARAEDPLSVPPAGPATDPGFDNEELAPLIAAYDEAIDESARAVAAQRTKRALHKQIEPTWQLMWQGMSLLRALPAAPHTEGRWSDDIAAFSYFLDTIPDGTPQPRRDSAVSAARRLLDRERALERYDAERAFDDPRVMLEHRLAGTAFTGTVVDVEPTRTEAKGSRKVLRPHLRVRTSDPFTAVPGEKLCNINHPKQSGTVLEVDGDTITLELSGGMGRKLVPDPGTVAELGAGIGFARFTPGSSRPPKLPTREETPWTHGGPPPEWVPTADTFEEL</sequence>
<dbReference type="Proteomes" id="UP000707731">
    <property type="component" value="Unassembled WGS sequence"/>
</dbReference>
<organism evidence="2 3">
    <name type="scientific">Nocardia higoensis</name>
    <dbReference type="NCBI Taxonomy" id="228599"/>
    <lineage>
        <taxon>Bacteria</taxon>
        <taxon>Bacillati</taxon>
        <taxon>Actinomycetota</taxon>
        <taxon>Actinomycetes</taxon>
        <taxon>Mycobacteriales</taxon>
        <taxon>Nocardiaceae</taxon>
        <taxon>Nocardia</taxon>
    </lineage>
</organism>
<keyword evidence="3" id="KW-1185">Reference proteome</keyword>
<evidence type="ECO:0000313" key="3">
    <source>
        <dbReference type="Proteomes" id="UP000707731"/>
    </source>
</evidence>
<feature type="region of interest" description="Disordered" evidence="1">
    <location>
        <begin position="453"/>
        <end position="490"/>
    </location>
</feature>
<dbReference type="RefSeq" id="WP_195004011.1">
    <property type="nucleotide sequence ID" value="NZ_JADLQN010000004.1"/>
</dbReference>
<evidence type="ECO:0000313" key="2">
    <source>
        <dbReference type="EMBL" id="MBF6357195.1"/>
    </source>
</evidence>
<reference evidence="2 3" key="1">
    <citation type="submission" date="2020-10" db="EMBL/GenBank/DDBJ databases">
        <title>Identification of Nocardia species via Next-generation sequencing and recognition of intraspecies genetic diversity.</title>
        <authorList>
            <person name="Li P."/>
            <person name="Li P."/>
            <person name="Lu B."/>
        </authorList>
    </citation>
    <scope>NUCLEOTIDE SEQUENCE [LARGE SCALE GENOMIC DNA]</scope>
    <source>
        <strain evidence="2 3">BJ06-0143</strain>
    </source>
</reference>
<gene>
    <name evidence="2" type="ORF">IU449_22060</name>
</gene>
<proteinExistence type="predicted"/>
<feature type="region of interest" description="Disordered" evidence="1">
    <location>
        <begin position="208"/>
        <end position="233"/>
    </location>
</feature>
<dbReference type="EMBL" id="JADLQN010000004">
    <property type="protein sequence ID" value="MBF6357195.1"/>
    <property type="molecule type" value="Genomic_DNA"/>
</dbReference>
<comment type="caution">
    <text evidence="2">The sequence shown here is derived from an EMBL/GenBank/DDBJ whole genome shotgun (WGS) entry which is preliminary data.</text>
</comment>
<protein>
    <submittedName>
        <fullName evidence="2">Uncharacterized protein</fullName>
    </submittedName>
</protein>
<name>A0ABS0DFE9_9NOCA</name>
<accession>A0ABS0DFE9</accession>
<evidence type="ECO:0000256" key="1">
    <source>
        <dbReference type="SAM" id="MobiDB-lite"/>
    </source>
</evidence>